<comment type="caution">
    <text evidence="1">The sequence shown here is derived from an EMBL/GenBank/DDBJ whole genome shotgun (WGS) entry which is preliminary data.</text>
</comment>
<dbReference type="AlphaFoldDB" id="A0A392R537"/>
<dbReference type="EMBL" id="LXQA010183499">
    <property type="protein sequence ID" value="MCI30956.1"/>
    <property type="molecule type" value="Genomic_DNA"/>
</dbReference>
<dbReference type="Proteomes" id="UP000265520">
    <property type="component" value="Unassembled WGS sequence"/>
</dbReference>
<organism evidence="1 2">
    <name type="scientific">Trifolium medium</name>
    <dbReference type="NCBI Taxonomy" id="97028"/>
    <lineage>
        <taxon>Eukaryota</taxon>
        <taxon>Viridiplantae</taxon>
        <taxon>Streptophyta</taxon>
        <taxon>Embryophyta</taxon>
        <taxon>Tracheophyta</taxon>
        <taxon>Spermatophyta</taxon>
        <taxon>Magnoliopsida</taxon>
        <taxon>eudicotyledons</taxon>
        <taxon>Gunneridae</taxon>
        <taxon>Pentapetalae</taxon>
        <taxon>rosids</taxon>
        <taxon>fabids</taxon>
        <taxon>Fabales</taxon>
        <taxon>Fabaceae</taxon>
        <taxon>Papilionoideae</taxon>
        <taxon>50 kb inversion clade</taxon>
        <taxon>NPAAA clade</taxon>
        <taxon>Hologalegina</taxon>
        <taxon>IRL clade</taxon>
        <taxon>Trifolieae</taxon>
        <taxon>Trifolium</taxon>
    </lineage>
</organism>
<accession>A0A392R537</accession>
<protein>
    <submittedName>
        <fullName evidence="1">Uncharacterized protein</fullName>
    </submittedName>
</protein>
<proteinExistence type="predicted"/>
<reference evidence="1 2" key="1">
    <citation type="journal article" date="2018" name="Front. Plant Sci.">
        <title>Red Clover (Trifolium pratense) and Zigzag Clover (T. medium) - A Picture of Genomic Similarities and Differences.</title>
        <authorList>
            <person name="Dluhosova J."/>
            <person name="Istvanek J."/>
            <person name="Nedelnik J."/>
            <person name="Repkova J."/>
        </authorList>
    </citation>
    <scope>NUCLEOTIDE SEQUENCE [LARGE SCALE GENOMIC DNA]</scope>
    <source>
        <strain evidence="2">cv. 10/8</strain>
        <tissue evidence="1">Leaf</tissue>
    </source>
</reference>
<feature type="non-terminal residue" evidence="1">
    <location>
        <position position="47"/>
    </location>
</feature>
<evidence type="ECO:0000313" key="2">
    <source>
        <dbReference type="Proteomes" id="UP000265520"/>
    </source>
</evidence>
<name>A0A392R537_9FABA</name>
<evidence type="ECO:0000313" key="1">
    <source>
        <dbReference type="EMBL" id="MCI30956.1"/>
    </source>
</evidence>
<sequence>MARRRWFLMRTITAADVPDRKAAVRELLPSVQDVAALSTSRGKIVEN</sequence>
<keyword evidence="2" id="KW-1185">Reference proteome</keyword>